<dbReference type="PRINTS" id="PR00313">
    <property type="entry name" value="CABNDNGRPT"/>
</dbReference>
<dbReference type="PANTHER" id="PTHR13412">
    <property type="entry name" value="T-CELL IMMUNOMODULATORY PROTEIN HOMOLOG"/>
    <property type="match status" value="1"/>
</dbReference>
<dbReference type="Pfam" id="PF01839">
    <property type="entry name" value="FG-GAP"/>
    <property type="match status" value="2"/>
</dbReference>
<protein>
    <submittedName>
        <fullName evidence="4">FG-GAP repeat protein</fullName>
    </submittedName>
</protein>
<dbReference type="InterPro" id="IPR011049">
    <property type="entry name" value="Serralysin-like_metalloprot_C"/>
</dbReference>
<dbReference type="Proteomes" id="UP000606396">
    <property type="component" value="Unassembled WGS sequence"/>
</dbReference>
<keyword evidence="1" id="KW-0732">Signal</keyword>
<dbReference type="Gene3D" id="2.150.10.10">
    <property type="entry name" value="Serralysin-like metalloprotease, C-terminal"/>
    <property type="match status" value="2"/>
</dbReference>
<dbReference type="InterPro" id="IPR001343">
    <property type="entry name" value="Hemolysn_Ca-bd"/>
</dbReference>
<dbReference type="PANTHER" id="PTHR13412:SF0">
    <property type="entry name" value="T-CELL IMMUNOMODULATORY PROTEIN"/>
    <property type="match status" value="1"/>
</dbReference>
<dbReference type="Pfam" id="PF00353">
    <property type="entry name" value="HemolysinCabind"/>
    <property type="match status" value="3"/>
</dbReference>
<organism evidence="4 5">
    <name type="scientific">Nostoc punctiforme FACHB-252</name>
    <dbReference type="NCBI Taxonomy" id="1357509"/>
    <lineage>
        <taxon>Bacteria</taxon>
        <taxon>Bacillati</taxon>
        <taxon>Cyanobacteriota</taxon>
        <taxon>Cyanophyceae</taxon>
        <taxon>Nostocales</taxon>
        <taxon>Nostocaceae</taxon>
        <taxon>Nostoc</taxon>
    </lineage>
</organism>
<dbReference type="InterPro" id="IPR028994">
    <property type="entry name" value="Integrin_alpha_N"/>
</dbReference>
<proteinExistence type="predicted"/>
<dbReference type="RefSeq" id="WP_190949437.1">
    <property type="nucleotide sequence ID" value="NZ_JACJTC010000007.1"/>
</dbReference>
<keyword evidence="2" id="KW-0677">Repeat</keyword>
<name>A0ABR8H8C6_NOSPU</name>
<dbReference type="InterPro" id="IPR018511">
    <property type="entry name" value="Hemolysin-typ_Ca-bd_CS"/>
</dbReference>
<keyword evidence="5" id="KW-1185">Reference proteome</keyword>
<evidence type="ECO:0000256" key="1">
    <source>
        <dbReference type="ARBA" id="ARBA00022729"/>
    </source>
</evidence>
<dbReference type="InterPro" id="IPR013517">
    <property type="entry name" value="FG-GAP"/>
</dbReference>
<dbReference type="Gene3D" id="2.130.10.130">
    <property type="entry name" value="Integrin alpha, N-terminal"/>
    <property type="match status" value="3"/>
</dbReference>
<evidence type="ECO:0000256" key="2">
    <source>
        <dbReference type="ARBA" id="ARBA00022737"/>
    </source>
</evidence>
<accession>A0ABR8H8C6</accession>
<dbReference type="SUPFAM" id="SSF69318">
    <property type="entry name" value="Integrin alpha N-terminal domain"/>
    <property type="match status" value="2"/>
</dbReference>
<evidence type="ECO:0000313" key="5">
    <source>
        <dbReference type="Proteomes" id="UP000606396"/>
    </source>
</evidence>
<dbReference type="SUPFAM" id="SSF51120">
    <property type="entry name" value="beta-Roll"/>
    <property type="match status" value="1"/>
</dbReference>
<dbReference type="InterPro" id="IPR013519">
    <property type="entry name" value="Int_alpha_beta-p"/>
</dbReference>
<sequence>MANSSFNLSDLNGKNGFVINGIAANEGLGYRISNAGDINNDGIDDLIIRGNSKNYVVFGKTNLGSVGTFNLSSLNGTNGFTINNSGSPVSNGGDINNDGIDDLLIFDGREVYVVFGATNLGSNGTLNFSSVNGTNGVVISIYGEDISLSYSEDISLSNVGDINGDSIDDLIFNSVFTFITPDREANVFDVNFSSVVFGGSNVGSSGRFLNSFDGTNGFSSQNTRFSKVGDINGDGIDDLIVNGNRVVFGATNIGGNGSINIFDLYDNNDGFFVTSSTVYPFFINAKAGDFNGDGIDDLLVGSLEQTYVVFGGKNLGSSGTLNLSDLNSTNSFAINGKSANNFAFINPSGYQVSNAGDINDDGIDDLIFGESSADPNGKTDAGQSYIVFGGKNLGSNTPLNLSELNGSNGFIINGINAGDRSGTSVSKAGDINFDGVDDLIIGAPEADPNGNTNAGQSYVVYGNAAPTLDLNGTSSGTNYAATFSGTPVAVVDTTKLTVGDTNTSTLKQAKITITNRQNGTAESLTANTTGTSISATYNTTTGILTLSGTDTLANYQKVLRTVTYNNTAATPNTTARIIQFVVDDGQAHSNTSKVTTTTLNLTVTPLNLTGTAGADTLVGSVGNNIIDGKAGNDILTGNGGQDKFIIRRGDGNDTINDFGGVGKGTNPSQAVIVNVDTLQFMGSGLTAQNLLLTKNGNNLEVTFENVSNTKVTLKNFQLENLDNLKASGSRPAIGNILFDGQTRIVDSFNVLDANSSDTTIGIKNTVTFLNDLNNNLIGLDNSADVINGQGGNDKIDGKSGNDLLRGGNGNDSLISGVGNDSLVGGAGNDVLTGGAGADYFVYNTNTAFVSSAVGQDTISDFNRFQGDKIILDKTTFTVITSAVGIGFSNASDFKVTTSGATTTAKIVYNPVTGQLFYNQNGSAAGFGSGGLFATLSGAPTLTASDFVVQA</sequence>
<keyword evidence="3" id="KW-0325">Glycoprotein</keyword>
<dbReference type="EMBL" id="JACJTC010000007">
    <property type="protein sequence ID" value="MBD2611759.1"/>
    <property type="molecule type" value="Genomic_DNA"/>
</dbReference>
<comment type="caution">
    <text evidence="4">The sequence shown here is derived from an EMBL/GenBank/DDBJ whole genome shotgun (WGS) entry which is preliminary data.</text>
</comment>
<gene>
    <name evidence="4" type="ORF">H6G94_10810</name>
</gene>
<dbReference type="InterPro" id="IPR024881">
    <property type="entry name" value="Tip"/>
</dbReference>
<evidence type="ECO:0000313" key="4">
    <source>
        <dbReference type="EMBL" id="MBD2611759.1"/>
    </source>
</evidence>
<dbReference type="SMART" id="SM00191">
    <property type="entry name" value="Int_alpha"/>
    <property type="match status" value="5"/>
</dbReference>
<dbReference type="PROSITE" id="PS51470">
    <property type="entry name" value="FG_GAP"/>
    <property type="match status" value="1"/>
</dbReference>
<evidence type="ECO:0000256" key="3">
    <source>
        <dbReference type="ARBA" id="ARBA00023180"/>
    </source>
</evidence>
<reference evidence="4 5" key="1">
    <citation type="journal article" date="2020" name="ISME J.">
        <title>Comparative genomics reveals insights into cyanobacterial evolution and habitat adaptation.</title>
        <authorList>
            <person name="Chen M.Y."/>
            <person name="Teng W.K."/>
            <person name="Zhao L."/>
            <person name="Hu C.X."/>
            <person name="Zhou Y.K."/>
            <person name="Han B.P."/>
            <person name="Song L.R."/>
            <person name="Shu W.S."/>
        </authorList>
    </citation>
    <scope>NUCLEOTIDE SEQUENCE [LARGE SCALE GENOMIC DNA]</scope>
    <source>
        <strain evidence="4 5">FACHB-252</strain>
    </source>
</reference>
<dbReference type="PROSITE" id="PS00330">
    <property type="entry name" value="HEMOLYSIN_CALCIUM"/>
    <property type="match status" value="2"/>
</dbReference>